<dbReference type="Gene3D" id="2.30.110.10">
    <property type="entry name" value="Electron Transport, Fmn-binding Protein, Chain A"/>
    <property type="match status" value="1"/>
</dbReference>
<evidence type="ECO:0000256" key="2">
    <source>
        <dbReference type="ARBA" id="ARBA00049106"/>
    </source>
</evidence>
<reference evidence="3" key="1">
    <citation type="journal article" date="2014" name="Int. J. Syst. Evol. Microbiol.">
        <title>Complete genome sequence of Corynebacterium casei LMG S-19264T (=DSM 44701T), isolated from a smear-ripened cheese.</title>
        <authorList>
            <consortium name="US DOE Joint Genome Institute (JGI-PGF)"/>
            <person name="Walter F."/>
            <person name="Albersmeier A."/>
            <person name="Kalinowski J."/>
            <person name="Ruckert C."/>
        </authorList>
    </citation>
    <scope>NUCLEOTIDE SEQUENCE</scope>
    <source>
        <strain evidence="3">CGMCC 4.7403</strain>
    </source>
</reference>
<evidence type="ECO:0000313" key="4">
    <source>
        <dbReference type="Proteomes" id="UP000603227"/>
    </source>
</evidence>
<dbReference type="GO" id="GO:0016491">
    <property type="term" value="F:oxidoreductase activity"/>
    <property type="evidence" value="ECO:0007669"/>
    <property type="project" value="InterPro"/>
</dbReference>
<proteinExistence type="inferred from homology"/>
<keyword evidence="4" id="KW-1185">Reference proteome</keyword>
<protein>
    <submittedName>
        <fullName evidence="3">Nitroreductase</fullName>
    </submittedName>
</protein>
<sequence>MPLEGEYEASPTQFVRDQVELYEKSGGTEGTTLLDTGRPVVLLTTRGARSGKLRRTPLMRVEHDGLYAVVASLGGAPKHPAWYFNILADPRVDIQDGPVRQDMVAREVTGEEKALWWKRAVATAPEYAEYQKKTDREIPVFVLEPPAGN</sequence>
<dbReference type="Proteomes" id="UP000603227">
    <property type="component" value="Unassembled WGS sequence"/>
</dbReference>
<evidence type="ECO:0000313" key="3">
    <source>
        <dbReference type="EMBL" id="GHE66206.1"/>
    </source>
</evidence>
<dbReference type="PANTHER" id="PTHR39428:SF3">
    <property type="entry name" value="DEAZAFLAVIN-DEPENDENT NITROREDUCTASE"/>
    <property type="match status" value="1"/>
</dbReference>
<comment type="similarity">
    <text evidence="1">Belongs to the F420H(2)-dependent quinone reductase family.</text>
</comment>
<evidence type="ECO:0000256" key="1">
    <source>
        <dbReference type="ARBA" id="ARBA00008710"/>
    </source>
</evidence>
<dbReference type="PANTHER" id="PTHR39428">
    <property type="entry name" value="F420H(2)-DEPENDENT QUINONE REDUCTASE RV1261C"/>
    <property type="match status" value="1"/>
</dbReference>
<dbReference type="AlphaFoldDB" id="A0A918ZSH8"/>
<dbReference type="NCBIfam" id="TIGR00026">
    <property type="entry name" value="hi_GC_TIGR00026"/>
    <property type="match status" value="1"/>
</dbReference>
<comment type="catalytic activity">
    <reaction evidence="2">
        <text>oxidized coenzyme F420-(gamma-L-Glu)(n) + a quinol + H(+) = reduced coenzyme F420-(gamma-L-Glu)(n) + a quinone</text>
        <dbReference type="Rhea" id="RHEA:39663"/>
        <dbReference type="Rhea" id="RHEA-COMP:12939"/>
        <dbReference type="Rhea" id="RHEA-COMP:14378"/>
        <dbReference type="ChEBI" id="CHEBI:15378"/>
        <dbReference type="ChEBI" id="CHEBI:24646"/>
        <dbReference type="ChEBI" id="CHEBI:132124"/>
        <dbReference type="ChEBI" id="CHEBI:133980"/>
        <dbReference type="ChEBI" id="CHEBI:139511"/>
    </reaction>
</comment>
<dbReference type="RefSeq" id="WP_189788176.1">
    <property type="nucleotide sequence ID" value="NZ_BNAT01000064.1"/>
</dbReference>
<dbReference type="InterPro" id="IPR004378">
    <property type="entry name" value="F420H2_quin_Rdtase"/>
</dbReference>
<dbReference type="InterPro" id="IPR012349">
    <property type="entry name" value="Split_barrel_FMN-bd"/>
</dbReference>
<reference evidence="3" key="2">
    <citation type="submission" date="2020-09" db="EMBL/GenBank/DDBJ databases">
        <authorList>
            <person name="Sun Q."/>
            <person name="Zhou Y."/>
        </authorList>
    </citation>
    <scope>NUCLEOTIDE SEQUENCE</scope>
    <source>
        <strain evidence="3">CGMCC 4.7403</strain>
    </source>
</reference>
<dbReference type="Pfam" id="PF04075">
    <property type="entry name" value="F420H2_quin_red"/>
    <property type="match status" value="1"/>
</dbReference>
<gene>
    <name evidence="3" type="ORF">GCM10017771_89800</name>
</gene>
<name>A0A918ZSH8_9ACTN</name>
<accession>A0A918ZSH8</accession>
<comment type="caution">
    <text evidence="3">The sequence shown here is derived from an EMBL/GenBank/DDBJ whole genome shotgun (WGS) entry which is preliminary data.</text>
</comment>
<dbReference type="EMBL" id="BNAT01000064">
    <property type="protein sequence ID" value="GHE66206.1"/>
    <property type="molecule type" value="Genomic_DNA"/>
</dbReference>
<dbReference type="GO" id="GO:0070967">
    <property type="term" value="F:coenzyme F420 binding"/>
    <property type="evidence" value="ECO:0007669"/>
    <property type="project" value="TreeGrafter"/>
</dbReference>
<dbReference type="GO" id="GO:0005886">
    <property type="term" value="C:plasma membrane"/>
    <property type="evidence" value="ECO:0007669"/>
    <property type="project" value="TreeGrafter"/>
</dbReference>
<organism evidence="3 4">
    <name type="scientific">Streptomyces capitiformicae</name>
    <dbReference type="NCBI Taxonomy" id="2014920"/>
    <lineage>
        <taxon>Bacteria</taxon>
        <taxon>Bacillati</taxon>
        <taxon>Actinomycetota</taxon>
        <taxon>Actinomycetes</taxon>
        <taxon>Kitasatosporales</taxon>
        <taxon>Streptomycetaceae</taxon>
        <taxon>Streptomyces</taxon>
    </lineage>
</organism>